<feature type="chain" id="PRO_5031042084" description="Neurotransmitter-gated ion-channel ligand-binding domain-containing protein" evidence="7">
    <location>
        <begin position="22"/>
        <end position="566"/>
    </location>
</feature>
<feature type="compositionally biased region" description="Basic and acidic residues" evidence="5">
    <location>
        <begin position="501"/>
        <end position="511"/>
    </location>
</feature>
<evidence type="ECO:0000259" key="8">
    <source>
        <dbReference type="Pfam" id="PF02931"/>
    </source>
</evidence>
<keyword evidence="2 6" id="KW-0812">Transmembrane</keyword>
<feature type="region of interest" description="Disordered" evidence="5">
    <location>
        <begin position="23"/>
        <end position="48"/>
    </location>
</feature>
<dbReference type="InterPro" id="IPR006201">
    <property type="entry name" value="Neur_channel"/>
</dbReference>
<evidence type="ECO:0000256" key="1">
    <source>
        <dbReference type="ARBA" id="ARBA00004141"/>
    </source>
</evidence>
<feature type="compositionally biased region" description="Basic and acidic residues" evidence="5">
    <location>
        <begin position="438"/>
        <end position="453"/>
    </location>
</feature>
<feature type="transmembrane region" description="Helical" evidence="6">
    <location>
        <begin position="543"/>
        <end position="561"/>
    </location>
</feature>
<dbReference type="PANTHER" id="PTHR18945">
    <property type="entry name" value="NEUROTRANSMITTER GATED ION CHANNEL"/>
    <property type="match status" value="1"/>
</dbReference>
<feature type="transmembrane region" description="Helical" evidence="6">
    <location>
        <begin position="373"/>
        <end position="390"/>
    </location>
</feature>
<feature type="domain" description="Neurotransmitter-gated ion-channel transmembrane" evidence="9">
    <location>
        <begin position="349"/>
        <end position="555"/>
    </location>
</feature>
<dbReference type="Gene3D" id="2.70.170.10">
    <property type="entry name" value="Neurotransmitter-gated ion-channel ligand-binding domain"/>
    <property type="match status" value="1"/>
</dbReference>
<dbReference type="SUPFAM" id="SSF90112">
    <property type="entry name" value="Neurotransmitter-gated ion-channel transmembrane pore"/>
    <property type="match status" value="1"/>
</dbReference>
<gene>
    <name evidence="10" type="ORF">OAUR00152_LOCUS33315</name>
</gene>
<evidence type="ECO:0000256" key="4">
    <source>
        <dbReference type="ARBA" id="ARBA00023136"/>
    </source>
</evidence>
<dbReference type="EMBL" id="HBKQ01048265">
    <property type="protein sequence ID" value="CAE2273193.1"/>
    <property type="molecule type" value="Transcribed_RNA"/>
</dbReference>
<dbReference type="Pfam" id="PF02932">
    <property type="entry name" value="Neur_chan_memb"/>
    <property type="match status" value="1"/>
</dbReference>
<evidence type="ECO:0000256" key="2">
    <source>
        <dbReference type="ARBA" id="ARBA00022692"/>
    </source>
</evidence>
<name>A0A7S4JTQ0_9STRA</name>
<dbReference type="InterPro" id="IPR036734">
    <property type="entry name" value="Neur_chan_lig-bd_sf"/>
</dbReference>
<reference evidence="10" key="1">
    <citation type="submission" date="2021-01" db="EMBL/GenBank/DDBJ databases">
        <authorList>
            <person name="Corre E."/>
            <person name="Pelletier E."/>
            <person name="Niang G."/>
            <person name="Scheremetjew M."/>
            <person name="Finn R."/>
            <person name="Kale V."/>
            <person name="Holt S."/>
            <person name="Cochrane G."/>
            <person name="Meng A."/>
            <person name="Brown T."/>
            <person name="Cohen L."/>
        </authorList>
    </citation>
    <scope>NUCLEOTIDE SEQUENCE</scope>
    <source>
        <strain evidence="10">Isolate 1302-5</strain>
    </source>
</reference>
<dbReference type="CDD" id="cd18989">
    <property type="entry name" value="LGIC_ECD_cation"/>
    <property type="match status" value="1"/>
</dbReference>
<feature type="region of interest" description="Disordered" evidence="5">
    <location>
        <begin position="438"/>
        <end position="514"/>
    </location>
</feature>
<dbReference type="AlphaFoldDB" id="A0A7S4JTQ0"/>
<dbReference type="GO" id="GO:0004888">
    <property type="term" value="F:transmembrane signaling receptor activity"/>
    <property type="evidence" value="ECO:0007669"/>
    <property type="project" value="InterPro"/>
</dbReference>
<feature type="transmembrane region" description="Helical" evidence="6">
    <location>
        <begin position="344"/>
        <end position="366"/>
    </location>
</feature>
<feature type="signal peptide" evidence="7">
    <location>
        <begin position="1"/>
        <end position="21"/>
    </location>
</feature>
<evidence type="ECO:0000256" key="7">
    <source>
        <dbReference type="SAM" id="SignalP"/>
    </source>
</evidence>
<dbReference type="Pfam" id="PF02931">
    <property type="entry name" value="Neur_chan_LBD"/>
    <property type="match status" value="1"/>
</dbReference>
<evidence type="ECO:0000256" key="6">
    <source>
        <dbReference type="SAM" id="Phobius"/>
    </source>
</evidence>
<dbReference type="InterPro" id="IPR006202">
    <property type="entry name" value="Neur_chan_lig-bd"/>
</dbReference>
<dbReference type="SUPFAM" id="SSF63712">
    <property type="entry name" value="Nicotinic receptor ligand binding domain-like"/>
    <property type="match status" value="1"/>
</dbReference>
<evidence type="ECO:0000313" key="10">
    <source>
        <dbReference type="EMBL" id="CAE2273193.1"/>
    </source>
</evidence>
<organism evidence="10">
    <name type="scientific">Odontella aurita</name>
    <dbReference type="NCBI Taxonomy" id="265563"/>
    <lineage>
        <taxon>Eukaryota</taxon>
        <taxon>Sar</taxon>
        <taxon>Stramenopiles</taxon>
        <taxon>Ochrophyta</taxon>
        <taxon>Bacillariophyta</taxon>
        <taxon>Mediophyceae</taxon>
        <taxon>Biddulphiophycidae</taxon>
        <taxon>Eupodiscales</taxon>
        <taxon>Odontellaceae</taxon>
        <taxon>Odontella</taxon>
    </lineage>
</organism>
<protein>
    <recommendedName>
        <fullName evidence="11">Neurotransmitter-gated ion-channel ligand-binding domain-containing protein</fullName>
    </recommendedName>
</protein>
<evidence type="ECO:0000259" key="9">
    <source>
        <dbReference type="Pfam" id="PF02932"/>
    </source>
</evidence>
<sequence length="566" mass="63811">MTRTSAIIAFLSAAIVSVADAAAGGIGRPDRSESIPNGVEGRRRGRPALSRTTINAYIDDKGNVQNIPLRSRPSSRMSRRSLQTESSTAPLSNVTQPPISRTQCSTSVRSTILEDYDPVVEPMPPLAEGFVEAGEETSSADGVDGEDVPPLQVSVFFTYYHTKQVSTVEGTAENFFGLHMLWYDSRLAWDPDDHGGCEAVMFRASLDAEKTEIWVPDFDLLNRVSGVQALPDAMAVVVSSGVVYWQRLGGLEAFCEFTGLQRFPYDTLGCQFLFGTTSWWLPIEYVMHEVEGDDNTTAVGMNISNHMSHFQEYTIIPDRATIEYCDPDECSMFLQFYWERAITYYEQLIVIPTIIFTILSFGMFMLDVRVGERLAFGVSLLLVIVANGILTSGTLPVCKERLWVQALTRASTYFVFAAQIESIIIAYLFFADKNEEEEKHKNEEEEKHARENCKEEEEDISPKDGGGRGSCEPAEQVGHSHGANDRTGRSREQSSNSFMVDDEHTKREEQQRRKKYQTLKQLLRGNVPSESWRLSVIRRLDRVSLILFPVTYIIFFSTMLARRYTW</sequence>
<dbReference type="Gene3D" id="1.20.58.390">
    <property type="entry name" value="Neurotransmitter-gated ion-channel transmembrane domain"/>
    <property type="match status" value="1"/>
</dbReference>
<keyword evidence="7" id="KW-0732">Signal</keyword>
<evidence type="ECO:0000256" key="5">
    <source>
        <dbReference type="SAM" id="MobiDB-lite"/>
    </source>
</evidence>
<dbReference type="InterPro" id="IPR006029">
    <property type="entry name" value="Neurotrans-gated_channel_TM"/>
</dbReference>
<feature type="compositionally biased region" description="Polar residues" evidence="5">
    <location>
        <begin position="83"/>
        <end position="105"/>
    </location>
</feature>
<feature type="domain" description="Neurotransmitter-gated ion-channel ligand-binding" evidence="8">
    <location>
        <begin position="149"/>
        <end position="312"/>
    </location>
</feature>
<dbReference type="InterPro" id="IPR036719">
    <property type="entry name" value="Neuro-gated_channel_TM_sf"/>
</dbReference>
<keyword evidence="3 6" id="KW-1133">Transmembrane helix</keyword>
<dbReference type="GO" id="GO:0005230">
    <property type="term" value="F:extracellular ligand-gated monoatomic ion channel activity"/>
    <property type="evidence" value="ECO:0007669"/>
    <property type="project" value="InterPro"/>
</dbReference>
<feature type="compositionally biased region" description="Basic and acidic residues" evidence="5">
    <location>
        <begin position="482"/>
        <end position="492"/>
    </location>
</feature>
<keyword evidence="4 6" id="KW-0472">Membrane</keyword>
<accession>A0A7S4JTQ0</accession>
<dbReference type="InterPro" id="IPR038050">
    <property type="entry name" value="Neuro_actylchol_rec"/>
</dbReference>
<dbReference type="GO" id="GO:0016020">
    <property type="term" value="C:membrane"/>
    <property type="evidence" value="ECO:0007669"/>
    <property type="project" value="UniProtKB-SubCell"/>
</dbReference>
<evidence type="ECO:0000256" key="3">
    <source>
        <dbReference type="ARBA" id="ARBA00022989"/>
    </source>
</evidence>
<feature type="region of interest" description="Disordered" evidence="5">
    <location>
        <begin position="60"/>
        <end position="105"/>
    </location>
</feature>
<proteinExistence type="predicted"/>
<evidence type="ECO:0008006" key="11">
    <source>
        <dbReference type="Google" id="ProtNLM"/>
    </source>
</evidence>
<comment type="subcellular location">
    <subcellularLocation>
        <location evidence="1">Membrane</location>
        <topology evidence="1">Multi-pass membrane protein</topology>
    </subcellularLocation>
</comment>
<feature type="transmembrane region" description="Helical" evidence="6">
    <location>
        <begin position="410"/>
        <end position="431"/>
    </location>
</feature>